<feature type="transmembrane region" description="Helical" evidence="1">
    <location>
        <begin position="46"/>
        <end position="64"/>
    </location>
</feature>
<reference evidence="2 3" key="1">
    <citation type="submission" date="2014-05" db="EMBL/GenBank/DDBJ databases">
        <authorList>
            <person name="Aslett A.Martin."/>
            <person name="De Silva Nishadi"/>
        </authorList>
    </citation>
    <scope>NUCLEOTIDE SEQUENCE [LARGE SCALE GENOMIC DNA]</scope>
</reference>
<accession>A0A077UHE2</accession>
<evidence type="ECO:0000256" key="1">
    <source>
        <dbReference type="SAM" id="Phobius"/>
    </source>
</evidence>
<organism evidence="2 3">
    <name type="scientific">Staphylococcus schweitzeri</name>
    <dbReference type="NCBI Taxonomy" id="1654388"/>
    <lineage>
        <taxon>Bacteria</taxon>
        <taxon>Bacillati</taxon>
        <taxon>Bacillota</taxon>
        <taxon>Bacilli</taxon>
        <taxon>Bacillales</taxon>
        <taxon>Staphylococcaceae</taxon>
        <taxon>Staphylococcus</taxon>
    </lineage>
</organism>
<dbReference type="Proteomes" id="UP000044616">
    <property type="component" value="Unassembled WGS sequence"/>
</dbReference>
<keyword evidence="1" id="KW-1133">Transmembrane helix</keyword>
<keyword evidence="1" id="KW-0472">Membrane</keyword>
<sequence length="89" mass="10250">MAENNQNSLVTKIATYGSFIAIASFVILFISIFLKFSFNIEYTSTIMNICRYTLILGFIFMSLPDVVDKNIKKIIFDAFIIIVFIFFLL</sequence>
<proteinExistence type="predicted"/>
<feature type="transmembrane region" description="Helical" evidence="1">
    <location>
        <begin position="70"/>
        <end position="88"/>
    </location>
</feature>
<dbReference type="EMBL" id="CCEH01000006">
    <property type="protein sequence ID" value="CDR27856.1"/>
    <property type="molecule type" value="Genomic_DNA"/>
</dbReference>
<protein>
    <submittedName>
        <fullName evidence="2">Membrane protein</fullName>
    </submittedName>
</protein>
<evidence type="ECO:0000313" key="2">
    <source>
        <dbReference type="EMBL" id="CDR27856.1"/>
    </source>
</evidence>
<evidence type="ECO:0000313" key="3">
    <source>
        <dbReference type="Proteomes" id="UP000044616"/>
    </source>
</evidence>
<dbReference type="RefSeq" id="WP_047530068.1">
    <property type="nucleotide sequence ID" value="NZ_CCEH01000006.1"/>
</dbReference>
<name>A0A077UHE2_9STAP</name>
<keyword evidence="1" id="KW-0812">Transmembrane</keyword>
<dbReference type="AlphaFoldDB" id="A0A077UHE2"/>
<gene>
    <name evidence="2" type="ORF">ERS140147_00973</name>
</gene>
<feature type="transmembrane region" description="Helical" evidence="1">
    <location>
        <begin position="13"/>
        <end position="34"/>
    </location>
</feature>